<dbReference type="PANTHER" id="PTHR24298">
    <property type="entry name" value="FLAVONOID 3'-MONOOXYGENASE-RELATED"/>
    <property type="match status" value="1"/>
</dbReference>
<organism evidence="7 8">
    <name type="scientific">Lupinus albus</name>
    <name type="common">White lupine</name>
    <name type="synonym">Lupinus termis</name>
    <dbReference type="NCBI Taxonomy" id="3870"/>
    <lineage>
        <taxon>Eukaryota</taxon>
        <taxon>Viridiplantae</taxon>
        <taxon>Streptophyta</taxon>
        <taxon>Embryophyta</taxon>
        <taxon>Tracheophyta</taxon>
        <taxon>Spermatophyta</taxon>
        <taxon>Magnoliopsida</taxon>
        <taxon>eudicotyledons</taxon>
        <taxon>Gunneridae</taxon>
        <taxon>Pentapetalae</taxon>
        <taxon>rosids</taxon>
        <taxon>fabids</taxon>
        <taxon>Fabales</taxon>
        <taxon>Fabaceae</taxon>
        <taxon>Papilionoideae</taxon>
        <taxon>50 kb inversion clade</taxon>
        <taxon>genistoids sensu lato</taxon>
        <taxon>core genistoids</taxon>
        <taxon>Genisteae</taxon>
        <taxon>Lupinus</taxon>
    </lineage>
</organism>
<keyword evidence="3" id="KW-0812">Transmembrane</keyword>
<keyword evidence="8" id="KW-1185">Reference proteome</keyword>
<evidence type="ECO:0000256" key="2">
    <source>
        <dbReference type="ARBA" id="ARBA00004167"/>
    </source>
</evidence>
<comment type="subcellular location">
    <subcellularLocation>
        <location evidence="2">Membrane</location>
        <topology evidence="2">Single-pass membrane protein</topology>
    </subcellularLocation>
</comment>
<keyword evidence="7" id="KW-0560">Oxidoreductase</keyword>
<dbReference type="OrthoDB" id="1434545at2759"/>
<sequence>MANLVKYPHMQQRIVDEITRVMTVSNKGEKEEVQEEDLEKLPYLKAVVLESLRRHPPGHFVLPHTVTEDVAFNGYMVPKNGLVNFMVAEIGRDPKVWEDPMTLIWFGILIGRFQMDVMLICLKNWNSHLRLL</sequence>
<dbReference type="InterPro" id="IPR036396">
    <property type="entry name" value="Cyt_P450_sf"/>
</dbReference>
<keyword evidence="5" id="KW-1133">Transmembrane helix</keyword>
<dbReference type="EMBL" id="WOCE01000003">
    <property type="protein sequence ID" value="KAE9617667.1"/>
    <property type="molecule type" value="Genomic_DNA"/>
</dbReference>
<dbReference type="Proteomes" id="UP000447434">
    <property type="component" value="Chromosome 3"/>
</dbReference>
<dbReference type="GO" id="GO:0020037">
    <property type="term" value="F:heme binding"/>
    <property type="evidence" value="ECO:0007669"/>
    <property type="project" value="InterPro"/>
</dbReference>
<dbReference type="AlphaFoldDB" id="A0A6A4QVL2"/>
<dbReference type="Gene3D" id="1.10.630.10">
    <property type="entry name" value="Cytochrome P450"/>
    <property type="match status" value="1"/>
</dbReference>
<proteinExistence type="predicted"/>
<keyword evidence="4" id="KW-0479">Metal-binding</keyword>
<dbReference type="Pfam" id="PF00067">
    <property type="entry name" value="p450"/>
    <property type="match status" value="1"/>
</dbReference>
<keyword evidence="7" id="KW-0503">Monooxygenase</keyword>
<dbReference type="InterPro" id="IPR051103">
    <property type="entry name" value="Plant_metabolite_P450s"/>
</dbReference>
<evidence type="ECO:0000256" key="6">
    <source>
        <dbReference type="ARBA" id="ARBA00023136"/>
    </source>
</evidence>
<evidence type="ECO:0000256" key="3">
    <source>
        <dbReference type="ARBA" id="ARBA00022692"/>
    </source>
</evidence>
<gene>
    <name evidence="7" type="ORF">Lalb_Chr03g0037771</name>
</gene>
<evidence type="ECO:0000256" key="5">
    <source>
        <dbReference type="ARBA" id="ARBA00022989"/>
    </source>
</evidence>
<protein>
    <submittedName>
        <fullName evidence="7">Putative 5-O-(4-coumaroyl)-D-quinate 3'-monooxygenase</fullName>
    </submittedName>
</protein>
<dbReference type="GO" id="GO:0016020">
    <property type="term" value="C:membrane"/>
    <property type="evidence" value="ECO:0007669"/>
    <property type="project" value="UniProtKB-SubCell"/>
</dbReference>
<evidence type="ECO:0000256" key="1">
    <source>
        <dbReference type="ARBA" id="ARBA00001971"/>
    </source>
</evidence>
<comment type="cofactor">
    <cofactor evidence="1">
        <name>heme</name>
        <dbReference type="ChEBI" id="CHEBI:30413"/>
    </cofactor>
</comment>
<dbReference type="SUPFAM" id="SSF48264">
    <property type="entry name" value="Cytochrome P450"/>
    <property type="match status" value="1"/>
</dbReference>
<keyword evidence="6" id="KW-0472">Membrane</keyword>
<evidence type="ECO:0000313" key="7">
    <source>
        <dbReference type="EMBL" id="KAE9617667.1"/>
    </source>
</evidence>
<name>A0A6A4QVL2_LUPAL</name>
<accession>A0A6A4QVL2</accession>
<evidence type="ECO:0000256" key="4">
    <source>
        <dbReference type="ARBA" id="ARBA00022723"/>
    </source>
</evidence>
<evidence type="ECO:0000313" key="8">
    <source>
        <dbReference type="Proteomes" id="UP000447434"/>
    </source>
</evidence>
<dbReference type="PANTHER" id="PTHR24298:SF800">
    <property type="entry name" value="CYTOCHROME P450 89A2-RELATED"/>
    <property type="match status" value="1"/>
</dbReference>
<comment type="caution">
    <text evidence="7">The sequence shown here is derived from an EMBL/GenBank/DDBJ whole genome shotgun (WGS) entry which is preliminary data.</text>
</comment>
<reference evidence="8" key="1">
    <citation type="journal article" date="2020" name="Nat. Commun.">
        <title>Genome sequence of the cluster root forming white lupin.</title>
        <authorList>
            <person name="Hufnagel B."/>
            <person name="Marques A."/>
            <person name="Soriano A."/>
            <person name="Marques L."/>
            <person name="Divol F."/>
            <person name="Doumas P."/>
            <person name="Sallet E."/>
            <person name="Mancinotti D."/>
            <person name="Carrere S."/>
            <person name="Marande W."/>
            <person name="Arribat S."/>
            <person name="Keller J."/>
            <person name="Huneau C."/>
            <person name="Blein T."/>
            <person name="Aime D."/>
            <person name="Laguerre M."/>
            <person name="Taylor J."/>
            <person name="Schubert V."/>
            <person name="Nelson M."/>
            <person name="Geu-Flores F."/>
            <person name="Crespi M."/>
            <person name="Gallardo-Guerrero K."/>
            <person name="Delaux P.-M."/>
            <person name="Salse J."/>
            <person name="Berges H."/>
            <person name="Guyot R."/>
            <person name="Gouzy J."/>
            <person name="Peret B."/>
        </authorList>
    </citation>
    <scope>NUCLEOTIDE SEQUENCE [LARGE SCALE GENOMIC DNA]</scope>
    <source>
        <strain evidence="8">cv. Amiga</strain>
    </source>
</reference>
<dbReference type="InterPro" id="IPR001128">
    <property type="entry name" value="Cyt_P450"/>
</dbReference>
<dbReference type="GO" id="GO:0005506">
    <property type="term" value="F:iron ion binding"/>
    <property type="evidence" value="ECO:0007669"/>
    <property type="project" value="InterPro"/>
</dbReference>
<dbReference type="GO" id="GO:0016709">
    <property type="term" value="F:oxidoreductase activity, acting on paired donors, with incorporation or reduction of molecular oxygen, NAD(P)H as one donor, and incorporation of one atom of oxygen"/>
    <property type="evidence" value="ECO:0007669"/>
    <property type="project" value="TreeGrafter"/>
</dbReference>